<keyword evidence="1" id="KW-0949">S-adenosyl-L-methionine</keyword>
<dbReference type="GO" id="GO:0005829">
    <property type="term" value="C:cytosol"/>
    <property type="evidence" value="ECO:0007669"/>
    <property type="project" value="TreeGrafter"/>
</dbReference>
<dbReference type="InterPro" id="IPR029063">
    <property type="entry name" value="SAM-dependent_MTases_sf"/>
</dbReference>
<comment type="caution">
    <text evidence="2">The sequence shown here is derived from an EMBL/GenBank/DDBJ whole genome shotgun (WGS) entry which is preliminary data.</text>
</comment>
<dbReference type="HAMAP" id="MF_00934">
    <property type="entry name" value="23SrRNA_methyltr_J"/>
    <property type="match status" value="1"/>
</dbReference>
<proteinExistence type="inferred from homology"/>
<dbReference type="Proteomes" id="UP000092508">
    <property type="component" value="Unassembled WGS sequence"/>
</dbReference>
<dbReference type="PANTHER" id="PTHR37426:SF1">
    <property type="entry name" value="RIBOSOMAL RNA LARGE SUBUNIT METHYLTRANSFERASE J"/>
    <property type="match status" value="1"/>
</dbReference>
<dbReference type="GO" id="GO:0036307">
    <property type="term" value="F:23S rRNA (adenine(2030)-N(6))-methyltransferase activity"/>
    <property type="evidence" value="ECO:0007669"/>
    <property type="project" value="UniProtKB-UniRule"/>
</dbReference>
<comment type="similarity">
    <text evidence="1">Belongs to the RlmJ family.</text>
</comment>
<comment type="function">
    <text evidence="1">Specifically methylates the adenine in position 2030 of 23S rRNA.</text>
</comment>
<organism evidence="2 3">
    <name type="scientific">Faucicola atlantae</name>
    <dbReference type="NCBI Taxonomy" id="34059"/>
    <lineage>
        <taxon>Bacteria</taxon>
        <taxon>Pseudomonadati</taxon>
        <taxon>Pseudomonadota</taxon>
        <taxon>Gammaproteobacteria</taxon>
        <taxon>Moraxellales</taxon>
        <taxon>Moraxellaceae</taxon>
        <taxon>Faucicola</taxon>
    </lineage>
</organism>
<gene>
    <name evidence="1" type="primary">rlmJ</name>
    <name evidence="2" type="ORF">A9308_01410</name>
</gene>
<comment type="subunit">
    <text evidence="1">Monomer.</text>
</comment>
<sequence>MNYFHSYHAGNFADVVKHCLLLQLLAQLSQKPKPYYVLDAYGGRGLYSLVSDEAKKTNEAKLGVTRLLAHDNTHAPPAVQTYLQDLAAAKARYDKHVYPGSPWFIAHHAEKYPEPTIRAEAFERHADEYDALNYQLHQLPIGIHHRNAYEGVLAVVPPQEKRGLVLLDPPFEQEHRDFSSLVELLVKAHSKWATGVFVLWYPLKNSDAVSLFYKKMQRTTIRRQLVLELYAYPPDVPMGLNGSGLLIINPPWQFDAHAAQILDYLQPILQHPDSPPIAKDVRTQVRWLVGE</sequence>
<feature type="binding site" evidence="1">
    <location>
        <position position="18"/>
    </location>
    <ligand>
        <name>S-adenosyl-L-methionine</name>
        <dbReference type="ChEBI" id="CHEBI:59789"/>
    </ligand>
</feature>
<feature type="binding site" evidence="1">
    <location>
        <position position="41"/>
    </location>
    <ligand>
        <name>S-adenosyl-L-methionine</name>
        <dbReference type="ChEBI" id="CHEBI:59789"/>
    </ligand>
</feature>
<dbReference type="SUPFAM" id="SSF53335">
    <property type="entry name" value="S-adenosyl-L-methionine-dependent methyltransferases"/>
    <property type="match status" value="1"/>
</dbReference>
<keyword evidence="1" id="KW-0489">Methyltransferase</keyword>
<dbReference type="OrthoDB" id="9791274at2"/>
<dbReference type="Gene3D" id="3.40.50.150">
    <property type="entry name" value="Vaccinia Virus protein VP39"/>
    <property type="match status" value="1"/>
</dbReference>
<dbReference type="GO" id="GO:0003723">
    <property type="term" value="F:RNA binding"/>
    <property type="evidence" value="ECO:0007669"/>
    <property type="project" value="UniProtKB-UniRule"/>
</dbReference>
<evidence type="ECO:0000313" key="2">
    <source>
        <dbReference type="EMBL" id="OBX72927.1"/>
    </source>
</evidence>
<name>A0A1B8Q8B2_9GAMM</name>
<dbReference type="EC" id="2.1.1.266" evidence="1"/>
<evidence type="ECO:0000256" key="1">
    <source>
        <dbReference type="HAMAP-Rule" id="MF_00934"/>
    </source>
</evidence>
<feature type="binding site" evidence="1">
    <location>
        <position position="123"/>
    </location>
    <ligand>
        <name>S-adenosyl-L-methionine</name>
        <dbReference type="ChEBI" id="CHEBI:59789"/>
    </ligand>
</feature>
<dbReference type="InterPro" id="IPR007473">
    <property type="entry name" value="RlmJ"/>
</dbReference>
<dbReference type="Pfam" id="PF04378">
    <property type="entry name" value="RsmJ"/>
    <property type="match status" value="1"/>
</dbReference>
<feature type="site" description="Interaction with substrate rRNA" evidence="1">
    <location>
        <position position="3"/>
    </location>
</feature>
<evidence type="ECO:0000313" key="3">
    <source>
        <dbReference type="Proteomes" id="UP000092508"/>
    </source>
</evidence>
<accession>A0A1B8Q8B2</accession>
<feature type="active site" description="Proton acceptor" evidence="1">
    <location>
        <position position="168"/>
    </location>
</feature>
<reference evidence="2 3" key="1">
    <citation type="submission" date="2016-06" db="EMBL/GenBank/DDBJ databases">
        <title>Draft genome of Moraxella atlantae CCUG 66109.</title>
        <authorList>
            <person name="Salva-Serra F."/>
            <person name="Engstrom-Jakobsson H."/>
            <person name="Thorell K."/>
            <person name="Gonzales-Siles L."/>
            <person name="Karlsson R."/>
            <person name="Boulund F."/>
            <person name="Engstrand L."/>
            <person name="Kristiansson E."/>
            <person name="Moore E."/>
        </authorList>
    </citation>
    <scope>NUCLEOTIDE SEQUENCE [LARGE SCALE GENOMIC DNA]</scope>
    <source>
        <strain evidence="2 3">CCUG 66109</strain>
    </source>
</reference>
<comment type="catalytic activity">
    <reaction evidence="1">
        <text>adenosine(2030) in 23S rRNA + S-adenosyl-L-methionine = N(6)-methyladenosine(2030) in 23S rRNA + S-adenosyl-L-homocysteine + H(+)</text>
        <dbReference type="Rhea" id="RHEA:43736"/>
        <dbReference type="Rhea" id="RHEA-COMP:10668"/>
        <dbReference type="Rhea" id="RHEA-COMP:10669"/>
        <dbReference type="ChEBI" id="CHEBI:15378"/>
        <dbReference type="ChEBI" id="CHEBI:57856"/>
        <dbReference type="ChEBI" id="CHEBI:59789"/>
        <dbReference type="ChEBI" id="CHEBI:74411"/>
        <dbReference type="ChEBI" id="CHEBI:74449"/>
        <dbReference type="EC" id="2.1.1.266"/>
    </reaction>
</comment>
<keyword evidence="1" id="KW-0808">Transferase</keyword>
<dbReference type="PANTHER" id="PTHR37426">
    <property type="entry name" value="RIBOSOMAL RNA LARGE SUBUNIT METHYLTRANSFERASE J"/>
    <property type="match status" value="1"/>
</dbReference>
<protein>
    <recommendedName>
        <fullName evidence="1">Ribosomal RNA large subunit methyltransferase J</fullName>
        <ecNumber evidence="1">2.1.1.266</ecNumber>
    </recommendedName>
    <alternativeName>
        <fullName evidence="1">23S rRNA (adenine(2030)-N6)-methyltransferase</fullName>
    </alternativeName>
    <alternativeName>
        <fullName evidence="1">23S rRNA m6A2030 methyltransferase</fullName>
    </alternativeName>
</protein>
<dbReference type="RefSeq" id="WP_067238982.1">
    <property type="nucleotide sequence ID" value="NZ_CP171125.1"/>
</dbReference>
<dbReference type="EMBL" id="LZMZ01000054">
    <property type="protein sequence ID" value="OBX72927.1"/>
    <property type="molecule type" value="Genomic_DNA"/>
</dbReference>
<dbReference type="GO" id="GO:0070475">
    <property type="term" value="P:rRNA base methylation"/>
    <property type="evidence" value="ECO:0007669"/>
    <property type="project" value="UniProtKB-UniRule"/>
</dbReference>
<keyword evidence="1" id="KW-0694">RNA-binding</keyword>
<dbReference type="STRING" id="34059.A9308_01410"/>
<feature type="binding site" evidence="1">
    <location>
        <begin position="147"/>
        <end position="148"/>
    </location>
    <ligand>
        <name>S-adenosyl-L-methionine</name>
        <dbReference type="ChEBI" id="CHEBI:59789"/>
    </ligand>
</feature>
<feature type="binding site" evidence="1">
    <location>
        <position position="101"/>
    </location>
    <ligand>
        <name>S-adenosyl-L-methionine</name>
        <dbReference type="ChEBI" id="CHEBI:59789"/>
    </ligand>
</feature>
<feature type="binding site" evidence="1">
    <location>
        <position position="168"/>
    </location>
    <ligand>
        <name>S-adenosyl-L-methionine</name>
        <dbReference type="ChEBI" id="CHEBI:59789"/>
    </ligand>
</feature>
<keyword evidence="1" id="KW-0698">rRNA processing</keyword>
<dbReference type="AlphaFoldDB" id="A0A1B8Q8B2"/>